<feature type="domain" description="Zn(2)-C6 fungal-type" evidence="8">
    <location>
        <begin position="16"/>
        <end position="46"/>
    </location>
</feature>
<dbReference type="Proteomes" id="UP000191612">
    <property type="component" value="Unassembled WGS sequence"/>
</dbReference>
<keyword evidence="2" id="KW-0479">Metal-binding</keyword>
<feature type="compositionally biased region" description="Polar residues" evidence="7">
    <location>
        <begin position="158"/>
        <end position="178"/>
    </location>
</feature>
<keyword evidence="4" id="KW-0238">DNA-binding</keyword>
<dbReference type="CDD" id="cd00067">
    <property type="entry name" value="GAL4"/>
    <property type="match status" value="1"/>
</dbReference>
<keyword evidence="6" id="KW-0539">Nucleus</keyword>
<evidence type="ECO:0000256" key="6">
    <source>
        <dbReference type="ARBA" id="ARBA00023242"/>
    </source>
</evidence>
<dbReference type="CDD" id="cd12148">
    <property type="entry name" value="fungal_TF_MHR"/>
    <property type="match status" value="1"/>
</dbReference>
<dbReference type="PROSITE" id="PS00463">
    <property type="entry name" value="ZN2_CY6_FUNGAL_1"/>
    <property type="match status" value="1"/>
</dbReference>
<protein>
    <recommendedName>
        <fullName evidence="8">Zn(2)-C6 fungal-type domain-containing protein</fullName>
    </recommendedName>
</protein>
<dbReference type="PROSITE" id="PS50048">
    <property type="entry name" value="ZN2_CY6_FUNGAL_2"/>
    <property type="match status" value="1"/>
</dbReference>
<evidence type="ECO:0000256" key="7">
    <source>
        <dbReference type="SAM" id="MobiDB-lite"/>
    </source>
</evidence>
<evidence type="ECO:0000256" key="4">
    <source>
        <dbReference type="ARBA" id="ARBA00023125"/>
    </source>
</evidence>
<evidence type="ECO:0000256" key="3">
    <source>
        <dbReference type="ARBA" id="ARBA00023015"/>
    </source>
</evidence>
<sequence>MSTEARTISRTRPSFTCLPCKRRKIKCEKQRPACRDCRRLNDVCVYPPVTTSDEPKSAEDLPRRNIQIADQHHASAFPLSTLLHNNGKSVENTPANNEINNETHPKSKSRQDEMAWVSDTFDLLDDSTLSLIDPPVDFYEFGSLSDGPPPSCLPALSHPSSTIDQSSLWSTPQSSTPILSREPPDITKKSNADTSSNLQESSQLMGSPQGDLRRYMGHSFWALAANRTVDRDVLPQAEQPRCPTQEDHGRNSREWTRMLQSLPPKKVCDVLLESFLLSVKPLLPLVHVPTLLHDYEAFWEQAATQTPVNQESKNGSFVSLLWSVLYCGMVATSPSLLAESGIQMRDSCVFIKQLRLMLERTLFLSHYAEQPTLNGFIAVLLAWECDPIANEILAAPAFVSQAMQVARTLGLHHEECIMSRGEVEAELARRVWYHVVFLELYACVASGSVLSYGTQESSYNTQLPQPLHDLFLDSERSTRIGVPSVGRTSTAMLMVVGRCRMTRTLRCIMEAGYKTQPLSTQECEILETEIRQFEVAIGGLINQIVVRGMPEQGYLSSQLLRVNHQTHPHYYHDTTHEETVLNAYARIQLDMMKQYVRIFFNRQVLAGSSGSSTVWDDQIIACRQFLKNYVNLARLPAFSPYWWLCPGKLQPLHECLIAITCMKERPQNPDTQILLYLLSEILEIFKNTEARDESLLSQSFRRYEAPWQKLQQRLDETTSAYSLNATSRSLEPSLQENDDQPMWQQPSLSGNEKRLRPPDVAAITERAAEPLPDGFRIPVPLHSYESTPSFDRSSWTKRRKSGRSCSTRSLAPPQTDTGADWPLGNFSDPNTSVRTVPLTPRSSVSNCGGRYSSSSAFMEITPPDMWGKWKPPMADDVLHELPTDWDDVFNI</sequence>
<comment type="caution">
    <text evidence="9">The sequence shown here is derived from an EMBL/GenBank/DDBJ whole genome shotgun (WGS) entry which is preliminary data.</text>
</comment>
<dbReference type="GO" id="GO:0003677">
    <property type="term" value="F:DNA binding"/>
    <property type="evidence" value="ECO:0007669"/>
    <property type="project" value="UniProtKB-KW"/>
</dbReference>
<dbReference type="InterPro" id="IPR036864">
    <property type="entry name" value="Zn2-C6_fun-type_DNA-bd_sf"/>
</dbReference>
<feature type="compositionally biased region" description="Polar residues" evidence="7">
    <location>
        <begin position="803"/>
        <end position="817"/>
    </location>
</feature>
<feature type="compositionally biased region" description="Polar residues" evidence="7">
    <location>
        <begin position="84"/>
        <end position="100"/>
    </location>
</feature>
<dbReference type="SUPFAM" id="SSF57701">
    <property type="entry name" value="Zn2/Cys6 DNA-binding domain"/>
    <property type="match status" value="1"/>
</dbReference>
<dbReference type="Gene3D" id="4.10.240.10">
    <property type="entry name" value="Zn(2)-C6 fungal-type DNA-binding domain"/>
    <property type="match status" value="1"/>
</dbReference>
<dbReference type="Pfam" id="PF00172">
    <property type="entry name" value="Zn_clus"/>
    <property type="match status" value="1"/>
</dbReference>
<name>A0A1V6R1E3_9EURO</name>
<reference evidence="10" key="1">
    <citation type="journal article" date="2017" name="Nat. Microbiol.">
        <title>Global analysis of biosynthetic gene clusters reveals vast potential of secondary metabolite production in Penicillium species.</title>
        <authorList>
            <person name="Nielsen J.C."/>
            <person name="Grijseels S."/>
            <person name="Prigent S."/>
            <person name="Ji B."/>
            <person name="Dainat J."/>
            <person name="Nielsen K.F."/>
            <person name="Frisvad J.C."/>
            <person name="Workman M."/>
            <person name="Nielsen J."/>
        </authorList>
    </citation>
    <scope>NUCLEOTIDE SEQUENCE [LARGE SCALE GENOMIC DNA]</scope>
    <source>
        <strain evidence="10">IBT 29525</strain>
    </source>
</reference>
<dbReference type="GO" id="GO:0008270">
    <property type="term" value="F:zinc ion binding"/>
    <property type="evidence" value="ECO:0007669"/>
    <property type="project" value="InterPro"/>
</dbReference>
<feature type="region of interest" description="Disordered" evidence="7">
    <location>
        <begin position="84"/>
        <end position="112"/>
    </location>
</feature>
<evidence type="ECO:0000313" key="9">
    <source>
        <dbReference type="EMBL" id="OQD95263.1"/>
    </source>
</evidence>
<dbReference type="GO" id="GO:0006351">
    <property type="term" value="P:DNA-templated transcription"/>
    <property type="evidence" value="ECO:0007669"/>
    <property type="project" value="InterPro"/>
</dbReference>
<feature type="compositionally biased region" description="Basic and acidic residues" evidence="7">
    <location>
        <begin position="182"/>
        <end position="191"/>
    </location>
</feature>
<comment type="subcellular location">
    <subcellularLocation>
        <location evidence="1">Nucleus</location>
    </subcellularLocation>
</comment>
<feature type="region of interest" description="Disordered" evidence="7">
    <location>
        <begin position="729"/>
        <end position="823"/>
    </location>
</feature>
<dbReference type="GO" id="GO:0000981">
    <property type="term" value="F:DNA-binding transcription factor activity, RNA polymerase II-specific"/>
    <property type="evidence" value="ECO:0007669"/>
    <property type="project" value="InterPro"/>
</dbReference>
<keyword evidence="3" id="KW-0805">Transcription regulation</keyword>
<evidence type="ECO:0000313" key="10">
    <source>
        <dbReference type="Proteomes" id="UP000191612"/>
    </source>
</evidence>
<dbReference type="GO" id="GO:0005634">
    <property type="term" value="C:nucleus"/>
    <property type="evidence" value="ECO:0007669"/>
    <property type="project" value="UniProtKB-SubCell"/>
</dbReference>
<feature type="region of interest" description="Disordered" evidence="7">
    <location>
        <begin position="150"/>
        <end position="209"/>
    </location>
</feature>
<evidence type="ECO:0000256" key="5">
    <source>
        <dbReference type="ARBA" id="ARBA00023163"/>
    </source>
</evidence>
<dbReference type="EMBL" id="MDYO01000021">
    <property type="protein sequence ID" value="OQD95263.1"/>
    <property type="molecule type" value="Genomic_DNA"/>
</dbReference>
<proteinExistence type="predicted"/>
<keyword evidence="5" id="KW-0804">Transcription</keyword>
<accession>A0A1V6R1E3</accession>
<feature type="compositionally biased region" description="Polar residues" evidence="7">
    <location>
        <begin position="784"/>
        <end position="793"/>
    </location>
</feature>
<gene>
    <name evidence="9" type="ORF">PENSOL_c021G00631</name>
</gene>
<dbReference type="InterPro" id="IPR050613">
    <property type="entry name" value="Sec_Metabolite_Reg"/>
</dbReference>
<evidence type="ECO:0000256" key="2">
    <source>
        <dbReference type="ARBA" id="ARBA00022723"/>
    </source>
</evidence>
<evidence type="ECO:0000259" key="8">
    <source>
        <dbReference type="PROSITE" id="PS50048"/>
    </source>
</evidence>
<dbReference type="STRING" id="60172.A0A1V6R1E3"/>
<dbReference type="SMART" id="SM00906">
    <property type="entry name" value="Fungal_trans"/>
    <property type="match status" value="1"/>
</dbReference>
<dbReference type="InterPro" id="IPR001138">
    <property type="entry name" value="Zn2Cys6_DnaBD"/>
</dbReference>
<dbReference type="PANTHER" id="PTHR31001">
    <property type="entry name" value="UNCHARACTERIZED TRANSCRIPTIONAL REGULATORY PROTEIN"/>
    <property type="match status" value="1"/>
</dbReference>
<keyword evidence="10" id="KW-1185">Reference proteome</keyword>
<feature type="compositionally biased region" description="Basic and acidic residues" evidence="7">
    <location>
        <begin position="101"/>
        <end position="112"/>
    </location>
</feature>
<evidence type="ECO:0000256" key="1">
    <source>
        <dbReference type="ARBA" id="ARBA00004123"/>
    </source>
</evidence>
<dbReference type="Pfam" id="PF04082">
    <property type="entry name" value="Fungal_trans"/>
    <property type="match status" value="1"/>
</dbReference>
<dbReference type="AlphaFoldDB" id="A0A1V6R1E3"/>
<organism evidence="9 10">
    <name type="scientific">Penicillium solitum</name>
    <dbReference type="NCBI Taxonomy" id="60172"/>
    <lineage>
        <taxon>Eukaryota</taxon>
        <taxon>Fungi</taxon>
        <taxon>Dikarya</taxon>
        <taxon>Ascomycota</taxon>
        <taxon>Pezizomycotina</taxon>
        <taxon>Eurotiomycetes</taxon>
        <taxon>Eurotiomycetidae</taxon>
        <taxon>Eurotiales</taxon>
        <taxon>Aspergillaceae</taxon>
        <taxon>Penicillium</taxon>
    </lineage>
</organism>
<dbReference type="SMART" id="SM00066">
    <property type="entry name" value="GAL4"/>
    <property type="match status" value="1"/>
</dbReference>
<dbReference type="PANTHER" id="PTHR31001:SF40">
    <property type="entry name" value="ZN(II)2CYS6 TRANSCRIPTION FACTOR (EUROFUNG)"/>
    <property type="match status" value="1"/>
</dbReference>
<dbReference type="InterPro" id="IPR007219">
    <property type="entry name" value="XnlR_reg_dom"/>
</dbReference>
<feature type="compositionally biased region" description="Polar residues" evidence="7">
    <location>
        <begin position="192"/>
        <end position="206"/>
    </location>
</feature>